<keyword evidence="9" id="KW-0479">Metal-binding</keyword>
<evidence type="ECO:0000313" key="12">
    <source>
        <dbReference type="Proteomes" id="UP000309561"/>
    </source>
</evidence>
<evidence type="ECO:0000256" key="2">
    <source>
        <dbReference type="ARBA" id="ARBA00009749"/>
    </source>
</evidence>
<dbReference type="CDD" id="cd04606">
    <property type="entry name" value="CBS_pair_Mg_transporter"/>
    <property type="match status" value="1"/>
</dbReference>
<comment type="subcellular location">
    <subcellularLocation>
        <location evidence="9">Cell membrane</location>
        <topology evidence="9">Multi-pass membrane protein</topology>
    </subcellularLocation>
    <subcellularLocation>
        <location evidence="1">Membrane</location>
        <topology evidence="1">Multi-pass membrane protein</topology>
    </subcellularLocation>
</comment>
<comment type="caution">
    <text evidence="11">The sequence shown here is derived from an EMBL/GenBank/DDBJ whole genome shotgun (WGS) entry which is preliminary data.</text>
</comment>
<feature type="transmembrane region" description="Helical" evidence="9">
    <location>
        <begin position="364"/>
        <end position="386"/>
    </location>
</feature>
<keyword evidence="9" id="KW-1003">Cell membrane</keyword>
<keyword evidence="6 9" id="KW-1133">Transmembrane helix</keyword>
<feature type="domain" description="CBS" evidence="10">
    <location>
        <begin position="205"/>
        <end position="266"/>
    </location>
</feature>
<evidence type="ECO:0000256" key="8">
    <source>
        <dbReference type="PROSITE-ProRule" id="PRU00703"/>
    </source>
</evidence>
<dbReference type="SMART" id="SM00924">
    <property type="entry name" value="MgtE_N"/>
    <property type="match status" value="1"/>
</dbReference>
<dbReference type="InterPro" id="IPR046342">
    <property type="entry name" value="CBS_dom_sf"/>
</dbReference>
<keyword evidence="3 9" id="KW-0813">Transport</keyword>
<dbReference type="Gene3D" id="3.10.580.10">
    <property type="entry name" value="CBS-domain"/>
    <property type="match status" value="1"/>
</dbReference>
<proteinExistence type="inferred from homology"/>
<evidence type="ECO:0000259" key="10">
    <source>
        <dbReference type="PROSITE" id="PS51371"/>
    </source>
</evidence>
<dbReference type="InterPro" id="IPR006667">
    <property type="entry name" value="SLC41_membr_dom"/>
</dbReference>
<dbReference type="GO" id="GO:0005886">
    <property type="term" value="C:plasma membrane"/>
    <property type="evidence" value="ECO:0007669"/>
    <property type="project" value="UniProtKB-SubCell"/>
</dbReference>
<dbReference type="SUPFAM" id="SSF158791">
    <property type="entry name" value="MgtE N-terminal domain-like"/>
    <property type="match status" value="1"/>
</dbReference>
<keyword evidence="7 9" id="KW-0472">Membrane</keyword>
<comment type="similarity">
    <text evidence="2 9">Belongs to the SLC41A transporter family.</text>
</comment>
<gene>
    <name evidence="11" type="primary">mgtE</name>
    <name evidence="11" type="ORF">FCU45_05285</name>
</gene>
<comment type="function">
    <text evidence="9">Acts as a magnesium transporter.</text>
</comment>
<dbReference type="InterPro" id="IPR006668">
    <property type="entry name" value="Mg_transptr_MgtE_intracell_dom"/>
</dbReference>
<protein>
    <recommendedName>
        <fullName evidence="9">Magnesium transporter MgtE</fullName>
    </recommendedName>
</protein>
<dbReference type="RefSeq" id="WP_137013012.1">
    <property type="nucleotide sequence ID" value="NZ_SZPX01000003.1"/>
</dbReference>
<feature type="transmembrane region" description="Helical" evidence="9">
    <location>
        <begin position="392"/>
        <end position="417"/>
    </location>
</feature>
<dbReference type="PANTHER" id="PTHR43773">
    <property type="entry name" value="MAGNESIUM TRANSPORTER MGTE"/>
    <property type="match status" value="1"/>
</dbReference>
<dbReference type="Proteomes" id="UP000309561">
    <property type="component" value="Unassembled WGS sequence"/>
</dbReference>
<dbReference type="Gene3D" id="1.10.357.20">
    <property type="entry name" value="SLC41 divalent cation transporters, integral membrane domain"/>
    <property type="match status" value="1"/>
</dbReference>
<dbReference type="Gene3D" id="1.25.60.10">
    <property type="entry name" value="MgtE N-terminal domain-like"/>
    <property type="match status" value="1"/>
</dbReference>
<organism evidence="11 12">
    <name type="scientific">Sulfurimonas crateris</name>
    <dbReference type="NCBI Taxonomy" id="2574727"/>
    <lineage>
        <taxon>Bacteria</taxon>
        <taxon>Pseudomonadati</taxon>
        <taxon>Campylobacterota</taxon>
        <taxon>Epsilonproteobacteria</taxon>
        <taxon>Campylobacterales</taxon>
        <taxon>Sulfurimonadaceae</taxon>
        <taxon>Sulfurimonas</taxon>
    </lineage>
</organism>
<comment type="subunit">
    <text evidence="9">Homodimer.</text>
</comment>
<reference evidence="11 12" key="1">
    <citation type="submission" date="2019-04" db="EMBL/GenBank/DDBJ databases">
        <title>Sulfurimonas crateris sp. nov. a facultative anaerobic sulfur-oxidizing chemolithautotrophic bacterium isolated from a terrestrial mud vulcano.</title>
        <authorList>
            <person name="Ratnikova N.M."/>
            <person name="Slobodkin A.I."/>
            <person name="Merkel A.Y."/>
            <person name="Novikov A."/>
            <person name="Bonch-Osmolovskaya E.A."/>
            <person name="Slobodkina G.B."/>
        </authorList>
    </citation>
    <scope>NUCLEOTIDE SEQUENCE [LARGE SCALE GENOMIC DNA]</scope>
    <source>
        <strain evidence="11 12">SN118</strain>
    </source>
</reference>
<keyword evidence="8" id="KW-0129">CBS domain</keyword>
<dbReference type="PANTHER" id="PTHR43773:SF1">
    <property type="entry name" value="MAGNESIUM TRANSPORTER MGTE"/>
    <property type="match status" value="1"/>
</dbReference>
<evidence type="ECO:0000313" key="11">
    <source>
        <dbReference type="EMBL" id="TKI70022.1"/>
    </source>
</evidence>
<keyword evidence="4 9" id="KW-0812">Transmembrane</keyword>
<accession>A0A4U2Z8Y3</accession>
<dbReference type="EMBL" id="SZPX01000003">
    <property type="protein sequence ID" value="TKI70022.1"/>
    <property type="molecule type" value="Genomic_DNA"/>
</dbReference>
<dbReference type="Pfam" id="PF01769">
    <property type="entry name" value="MgtE"/>
    <property type="match status" value="1"/>
</dbReference>
<name>A0A4U2Z8Y3_9BACT</name>
<evidence type="ECO:0000256" key="9">
    <source>
        <dbReference type="RuleBase" id="RU362011"/>
    </source>
</evidence>
<dbReference type="InterPro" id="IPR000644">
    <property type="entry name" value="CBS_dom"/>
</dbReference>
<dbReference type="InterPro" id="IPR036739">
    <property type="entry name" value="SLC41_membr_dom_sf"/>
</dbReference>
<dbReference type="Pfam" id="PF03448">
    <property type="entry name" value="MgtE_N"/>
    <property type="match status" value="1"/>
</dbReference>
<dbReference type="GO" id="GO:0015095">
    <property type="term" value="F:magnesium ion transmembrane transporter activity"/>
    <property type="evidence" value="ECO:0007669"/>
    <property type="project" value="UniProtKB-UniRule"/>
</dbReference>
<feature type="transmembrane region" description="Helical" evidence="9">
    <location>
        <begin position="316"/>
        <end position="343"/>
    </location>
</feature>
<dbReference type="SUPFAM" id="SSF161093">
    <property type="entry name" value="MgtE membrane domain-like"/>
    <property type="match status" value="1"/>
</dbReference>
<dbReference type="SUPFAM" id="SSF54631">
    <property type="entry name" value="CBS-domain pair"/>
    <property type="match status" value="1"/>
</dbReference>
<evidence type="ECO:0000256" key="5">
    <source>
        <dbReference type="ARBA" id="ARBA00022842"/>
    </source>
</evidence>
<evidence type="ECO:0000256" key="3">
    <source>
        <dbReference type="ARBA" id="ARBA00022448"/>
    </source>
</evidence>
<sequence length="453" mass="50039">MKLSLQELIDALRDKVEKYLEGIDASLHPYDIAEDLLELRDEGEKLYLDELSKLPQELQAHVMIELPRHCHEEIVEYFTPSELASLANTLDTDDAAELLRNIEEVDEKIAQEVLESLPHKDRENLQTLIAYDEYEAGAYMQTELFSAFIDEQVGDSIRRLKRLKAQKELDSVYQVYVVTRNRKYLGSIPLEDLILLGPNVNYKELVKDGVNTISVKASDDIHDVVEVASKYDMGVIPVTDAKGKLLGRITSDDIYDIIEERATGQLYNLAGVNEDAEQEESLFHIGKYRAYWLGINLITAIAASVVIGLFDATLQSLVALAVLMPIVASMGGNAGTQTLTVTVRQMALGDISSEDAKETILKEVYLALMNGLIFAVAIGIIAWIWFSMPLLGVVIAASMVINIITAGFFGSLIPLLLQKADIDPAVGSSVLLTTVTDIVGFFSFLGLATIILL</sequence>
<feature type="transmembrane region" description="Helical" evidence="9">
    <location>
        <begin position="290"/>
        <end position="310"/>
    </location>
</feature>
<dbReference type="InterPro" id="IPR038076">
    <property type="entry name" value="MgtE_N_sf"/>
</dbReference>
<keyword evidence="5 9" id="KW-0460">Magnesium</keyword>
<evidence type="ECO:0000256" key="6">
    <source>
        <dbReference type="ARBA" id="ARBA00022989"/>
    </source>
</evidence>
<dbReference type="NCBIfam" id="TIGR00400">
    <property type="entry name" value="mgtE"/>
    <property type="match status" value="1"/>
</dbReference>
<evidence type="ECO:0000256" key="4">
    <source>
        <dbReference type="ARBA" id="ARBA00022692"/>
    </source>
</evidence>
<keyword evidence="12" id="KW-1185">Reference proteome</keyword>
<dbReference type="GO" id="GO:0046872">
    <property type="term" value="F:metal ion binding"/>
    <property type="evidence" value="ECO:0007669"/>
    <property type="project" value="UniProtKB-KW"/>
</dbReference>
<evidence type="ECO:0000256" key="7">
    <source>
        <dbReference type="ARBA" id="ARBA00023136"/>
    </source>
</evidence>
<dbReference type="AlphaFoldDB" id="A0A4U2Z8Y3"/>
<dbReference type="InterPro" id="IPR006669">
    <property type="entry name" value="MgtE_transporter"/>
</dbReference>
<dbReference type="OrthoDB" id="9790355at2"/>
<feature type="transmembrane region" description="Helical" evidence="9">
    <location>
        <begin position="429"/>
        <end position="452"/>
    </location>
</feature>
<dbReference type="PROSITE" id="PS51371">
    <property type="entry name" value="CBS"/>
    <property type="match status" value="1"/>
</dbReference>
<dbReference type="Pfam" id="PF00571">
    <property type="entry name" value="CBS"/>
    <property type="match status" value="1"/>
</dbReference>
<evidence type="ECO:0000256" key="1">
    <source>
        <dbReference type="ARBA" id="ARBA00004141"/>
    </source>
</evidence>